<keyword evidence="1" id="KW-0472">Membrane</keyword>
<dbReference type="EMBL" id="JACYNP010000013">
    <property type="protein sequence ID" value="MBD8123961.1"/>
    <property type="molecule type" value="Genomic_DNA"/>
</dbReference>
<feature type="transmembrane region" description="Helical" evidence="1">
    <location>
        <begin position="78"/>
        <end position="100"/>
    </location>
</feature>
<feature type="transmembrane region" description="Helical" evidence="1">
    <location>
        <begin position="224"/>
        <end position="244"/>
    </location>
</feature>
<reference evidence="2 3" key="1">
    <citation type="journal article" date="2020" name="FEMS Microbiol. Ecol.">
        <title>Temporal dynamics of bacterial communities during seed development and maturation.</title>
        <authorList>
            <person name="Chesneau G."/>
            <person name="Torres-Cortes G."/>
            <person name="Briand M."/>
            <person name="Darrasse A."/>
            <person name="Preveaux A."/>
            <person name="Marais C."/>
            <person name="Jacques M.A."/>
            <person name="Shade A."/>
            <person name="Barret M."/>
        </authorList>
    </citation>
    <scope>NUCLEOTIDE SEQUENCE [LARGE SCALE GENOMIC DNA]</scope>
    <source>
        <strain evidence="2 3">CFBP13723</strain>
    </source>
</reference>
<sequence>MDSANWLPTQIISFGIGFLVGSLLRLVLNQLRNLVARLEGQQAKGFSSYAFWIVAAWVLMASYLLYVRKSPIGSQLHLAGALYLGSVLPFASQAGLFVWIKRALRSSNRIGAREPRAPSALTKFERLVLSSQSLSHLAMLVWCVSLFLPVFAKSPLKYESGGEILLGGWMGIMVLQFAWFANPLFLIAYVRLQNGHGAIRYAAIALAVSLETFVNVPFLGAYGYGWGMILWFISLALLCAAAGAHELRGGVRPTFENRGWMRTYGLVLAAGIAAISLGLATIDHFGANPAETARLANVAIKRGAVCHLEPASITPLVAPLAGPVEVKQMSAGSQAKSNVVYNLLSWGFPVLRVDGRDFFYIRSDRETLLSSVPAKGPAGATLELGGTPEAVHLRLLDNQQLPLLDQHWFRQNKGGDYCPDYYPNPTSEQPPRASISSALRIAVTEVERRQGVIATRLVGEIVGRSQRPASAPRRILNGHCGQDTGWRESEPLSTFITSASPHGFWIGEQAFYPSTQFYGKALCQDESIFLYDATLPSAGQSSLTIEKRQRAGFLLVGSTVISIKDAALAGERLQLESVEESSQGLIIEVSSPSSGSNLRVRAGVGL</sequence>
<feature type="transmembrane region" description="Helical" evidence="1">
    <location>
        <begin position="198"/>
        <end position="218"/>
    </location>
</feature>
<feature type="transmembrane region" description="Helical" evidence="1">
    <location>
        <begin position="49"/>
        <end position="66"/>
    </location>
</feature>
<comment type="caution">
    <text evidence="2">The sequence shown here is derived from an EMBL/GenBank/DDBJ whole genome shotgun (WGS) entry which is preliminary data.</text>
</comment>
<name>A0ABR9AD54_9PSED</name>
<proteinExistence type="predicted"/>
<evidence type="ECO:0000313" key="3">
    <source>
        <dbReference type="Proteomes" id="UP000625247"/>
    </source>
</evidence>
<evidence type="ECO:0000256" key="1">
    <source>
        <dbReference type="SAM" id="Phobius"/>
    </source>
</evidence>
<gene>
    <name evidence="2" type="ORF">IFT62_22405</name>
</gene>
<protein>
    <recommendedName>
        <fullName evidence="4">MFS transporter</fullName>
    </recommendedName>
</protein>
<keyword evidence="1" id="KW-0812">Transmembrane</keyword>
<evidence type="ECO:0000313" key="2">
    <source>
        <dbReference type="EMBL" id="MBD8123961.1"/>
    </source>
</evidence>
<feature type="transmembrane region" description="Helical" evidence="1">
    <location>
        <begin position="264"/>
        <end position="282"/>
    </location>
</feature>
<keyword evidence="3" id="KW-1185">Reference proteome</keyword>
<dbReference type="Proteomes" id="UP000625247">
    <property type="component" value="Unassembled WGS sequence"/>
</dbReference>
<feature type="transmembrane region" description="Helical" evidence="1">
    <location>
        <begin position="6"/>
        <end position="28"/>
    </location>
</feature>
<dbReference type="RefSeq" id="WP_191945738.1">
    <property type="nucleotide sequence ID" value="NZ_JACYNP010000013.1"/>
</dbReference>
<feature type="transmembrane region" description="Helical" evidence="1">
    <location>
        <begin position="164"/>
        <end position="186"/>
    </location>
</feature>
<feature type="transmembrane region" description="Helical" evidence="1">
    <location>
        <begin position="133"/>
        <end position="152"/>
    </location>
</feature>
<accession>A0ABR9AD54</accession>
<keyword evidence="1" id="KW-1133">Transmembrane helix</keyword>
<evidence type="ECO:0008006" key="4">
    <source>
        <dbReference type="Google" id="ProtNLM"/>
    </source>
</evidence>
<organism evidence="2 3">
    <name type="scientific">Pseudomonas lutea</name>
    <dbReference type="NCBI Taxonomy" id="243924"/>
    <lineage>
        <taxon>Bacteria</taxon>
        <taxon>Pseudomonadati</taxon>
        <taxon>Pseudomonadota</taxon>
        <taxon>Gammaproteobacteria</taxon>
        <taxon>Pseudomonadales</taxon>
        <taxon>Pseudomonadaceae</taxon>
        <taxon>Pseudomonas</taxon>
    </lineage>
</organism>